<evidence type="ECO:0000256" key="1">
    <source>
        <dbReference type="SAM" id="SignalP"/>
    </source>
</evidence>
<comment type="caution">
    <text evidence="2">The sequence shown here is derived from an EMBL/GenBank/DDBJ whole genome shotgun (WGS) entry which is preliminary data.</text>
</comment>
<dbReference type="Proteomes" id="UP000799429">
    <property type="component" value="Unassembled WGS sequence"/>
</dbReference>
<feature type="chain" id="PRO_5040413377" evidence="1">
    <location>
        <begin position="22"/>
        <end position="172"/>
    </location>
</feature>
<reference evidence="2" key="1">
    <citation type="journal article" date="2020" name="Stud. Mycol.">
        <title>101 Dothideomycetes genomes: a test case for predicting lifestyles and emergence of pathogens.</title>
        <authorList>
            <person name="Haridas S."/>
            <person name="Albert R."/>
            <person name="Binder M."/>
            <person name="Bloem J."/>
            <person name="Labutti K."/>
            <person name="Salamov A."/>
            <person name="Andreopoulos B."/>
            <person name="Baker S."/>
            <person name="Barry K."/>
            <person name="Bills G."/>
            <person name="Bluhm B."/>
            <person name="Cannon C."/>
            <person name="Castanera R."/>
            <person name="Culley D."/>
            <person name="Daum C."/>
            <person name="Ezra D."/>
            <person name="Gonzalez J."/>
            <person name="Henrissat B."/>
            <person name="Kuo A."/>
            <person name="Liang C."/>
            <person name="Lipzen A."/>
            <person name="Lutzoni F."/>
            <person name="Magnuson J."/>
            <person name="Mondo S."/>
            <person name="Nolan M."/>
            <person name="Ohm R."/>
            <person name="Pangilinan J."/>
            <person name="Park H.-J."/>
            <person name="Ramirez L."/>
            <person name="Alfaro M."/>
            <person name="Sun H."/>
            <person name="Tritt A."/>
            <person name="Yoshinaga Y."/>
            <person name="Zwiers L.-H."/>
            <person name="Turgeon B."/>
            <person name="Goodwin S."/>
            <person name="Spatafora J."/>
            <person name="Crous P."/>
            <person name="Grigoriev I."/>
        </authorList>
    </citation>
    <scope>NUCLEOTIDE SEQUENCE</scope>
    <source>
        <strain evidence="2">CBS 101060</strain>
    </source>
</reference>
<sequence length="172" mass="18147">MHVGFSLLAAALLSVANTVLALPEPDAITPSAPTIPPYTPTCPASTPFTTISLTTITKRYTTVITTSVVKTVPTTATLPRSCPSWYTEIDTPPPWTTCSFNTATCITLACIEIRTRTTTCHSTTDPCCTRTVTDTSFAACPTACPTSCGSTSYVTATLPCSTTKRRPTITLA</sequence>
<keyword evidence="3" id="KW-1185">Reference proteome</keyword>
<dbReference type="EMBL" id="MU006096">
    <property type="protein sequence ID" value="KAF2838664.1"/>
    <property type="molecule type" value="Genomic_DNA"/>
</dbReference>
<dbReference type="OrthoDB" id="3775341at2759"/>
<proteinExistence type="predicted"/>
<evidence type="ECO:0000313" key="2">
    <source>
        <dbReference type="EMBL" id="KAF2838664.1"/>
    </source>
</evidence>
<evidence type="ECO:0000313" key="3">
    <source>
        <dbReference type="Proteomes" id="UP000799429"/>
    </source>
</evidence>
<protein>
    <submittedName>
        <fullName evidence="2">Uncharacterized protein</fullName>
    </submittedName>
</protein>
<gene>
    <name evidence="2" type="ORF">M501DRAFT_992625</name>
</gene>
<organism evidence="2 3">
    <name type="scientific">Patellaria atrata CBS 101060</name>
    <dbReference type="NCBI Taxonomy" id="1346257"/>
    <lineage>
        <taxon>Eukaryota</taxon>
        <taxon>Fungi</taxon>
        <taxon>Dikarya</taxon>
        <taxon>Ascomycota</taxon>
        <taxon>Pezizomycotina</taxon>
        <taxon>Dothideomycetes</taxon>
        <taxon>Dothideomycetes incertae sedis</taxon>
        <taxon>Patellariales</taxon>
        <taxon>Patellariaceae</taxon>
        <taxon>Patellaria</taxon>
    </lineage>
</organism>
<accession>A0A9P4VSL0</accession>
<feature type="signal peptide" evidence="1">
    <location>
        <begin position="1"/>
        <end position="21"/>
    </location>
</feature>
<name>A0A9P4VSL0_9PEZI</name>
<keyword evidence="1" id="KW-0732">Signal</keyword>
<dbReference type="AlphaFoldDB" id="A0A9P4VSL0"/>